<dbReference type="EMBL" id="BHVU01000683">
    <property type="protein sequence ID" value="GCA96234.1"/>
    <property type="molecule type" value="Genomic_DNA"/>
</dbReference>
<dbReference type="AlphaFoldDB" id="A0A510PQZ3"/>
<feature type="non-terminal residue" evidence="1">
    <location>
        <position position="30"/>
    </location>
</feature>
<proteinExistence type="predicted"/>
<organism evidence="1 2">
    <name type="scientific">Microcystis aeruginosa 11-30S32</name>
    <dbReference type="NCBI Taxonomy" id="2358142"/>
    <lineage>
        <taxon>Bacteria</taxon>
        <taxon>Bacillati</taxon>
        <taxon>Cyanobacteriota</taxon>
        <taxon>Cyanophyceae</taxon>
        <taxon>Oscillatoriophycideae</taxon>
        <taxon>Chroococcales</taxon>
        <taxon>Microcystaceae</taxon>
        <taxon>Microcystis</taxon>
    </lineage>
</organism>
<evidence type="ECO:0000313" key="1">
    <source>
        <dbReference type="EMBL" id="GCA96234.1"/>
    </source>
</evidence>
<evidence type="ECO:0000313" key="2">
    <source>
        <dbReference type="Proteomes" id="UP000321223"/>
    </source>
</evidence>
<reference evidence="1 2" key="1">
    <citation type="journal article" date="2019" name="Appl. Environ. Microbiol.">
        <title>Co-occurrence of broad and narrow host-range viruses infecting the toxic bloom-forming cyanobacterium Microcystis aeruginosa.</title>
        <authorList>
            <person name="Morimoto D."/>
            <person name="Tominaga K."/>
            <person name="Nishimura Y."/>
            <person name="Yoshida N."/>
            <person name="Kimura S."/>
            <person name="Sako Y."/>
            <person name="Yoshida T."/>
        </authorList>
    </citation>
    <scope>NUCLEOTIDE SEQUENCE [LARGE SCALE GENOMIC DNA]</scope>
    <source>
        <strain evidence="1 2">11-30S32</strain>
    </source>
</reference>
<accession>A0A510PQZ3</accession>
<comment type="caution">
    <text evidence="1">The sequence shown here is derived from an EMBL/GenBank/DDBJ whole genome shotgun (WGS) entry which is preliminary data.</text>
</comment>
<name>A0A510PQZ3_MICAE</name>
<sequence>MTSTLLPGFPAVDDVLFNFAQSDGLSQANQ</sequence>
<protein>
    <submittedName>
        <fullName evidence="1">DUF4347 domain-containing protein</fullName>
    </submittedName>
</protein>
<gene>
    <name evidence="1" type="ORF">MAE30S32_48860</name>
</gene>
<dbReference type="Proteomes" id="UP000321223">
    <property type="component" value="Unassembled WGS sequence"/>
</dbReference>